<reference evidence="3 4" key="1">
    <citation type="submission" date="2019-09" db="EMBL/GenBank/DDBJ databases">
        <authorList>
            <person name="Leyn A S."/>
        </authorList>
    </citation>
    <scope>NUCLEOTIDE SEQUENCE [LARGE SCALE GENOMIC DNA]</scope>
    <source>
        <strain evidence="3">AA231_1</strain>
    </source>
</reference>
<feature type="chain" id="PRO_5026082664" description="DUF6351 domain-containing protein" evidence="1">
    <location>
        <begin position="32"/>
        <end position="710"/>
    </location>
</feature>
<dbReference type="InterPro" id="IPR045556">
    <property type="entry name" value="DUF6351"/>
</dbReference>
<dbReference type="EMBL" id="CABVGP010000003">
    <property type="protein sequence ID" value="VVJ22613.1"/>
    <property type="molecule type" value="Genomic_DNA"/>
</dbReference>
<dbReference type="AlphaFoldDB" id="A0A6I8M4Q9"/>
<organism evidence="3 4">
    <name type="scientific">Amycolatopsis camponoti</name>
    <dbReference type="NCBI Taxonomy" id="2606593"/>
    <lineage>
        <taxon>Bacteria</taxon>
        <taxon>Bacillati</taxon>
        <taxon>Actinomycetota</taxon>
        <taxon>Actinomycetes</taxon>
        <taxon>Pseudonocardiales</taxon>
        <taxon>Pseudonocardiaceae</taxon>
        <taxon>Amycolatopsis</taxon>
    </lineage>
</organism>
<sequence length="710" mass="74467">MQPAHSRTWSAAVGLASVALLAAAVPATASAHDGPGVTITTVSNSRPDLVSGPDVLVRITAPGSVVLRADGHPVEGLTRQADGSFLGLVRGLRPGVHHLVAESGRRQAAVTVIDHAASGPVFSGPQQQPFYCETTAFGLAPAAGPSCAASTVVSYQYRTTGGAFRALTDPDDRPADLATAKVDGHAAPYVVRIETGTIDRAVYQTAALYDGHEPSPLRPDTSWNRSLVYSFGGGCNGGHHQGSSTGDVLDDLFLSQGYAVASSSLNVLENNCSTIISAEAAMMVKEHFITTYGPVAHTIGWGGSGGSIQQYDIADAYPGILDGIIPGFSFPDPFTVLDVAGDCRLLNRYFAKPGVAFTAPERQAVAGFLDYDSCTSWDNSYASRLTAAGSCNHGIATDDNTAIPASAIYDPVTNPGGVKCSVAEQYANQFGRDPKTGFVRGLADNTGVQYGLTALEQGRISPAQFTALNAGIGGYDAAGTPVAERSKADPRAVHAAYRDDIVPSGGNGLRTTPIIDQRVHIDTAGPLLDIHTSEWSFVMRARLEKANHTAANQVIIENQYTPDQLAAANAYELAAMDRWLTAIEADHSPHNRQAKVIANKPPDLTDGCYLSAAERLGQPLTYPATGRCGTVYPTGANPRLQAGGPLTEDVAACARKPLDFGDYPVSFTRTERAELRAAFPSGVCDYGKPGIGPHGTAGTWLGYDSRPGEK</sequence>
<evidence type="ECO:0000259" key="2">
    <source>
        <dbReference type="Pfam" id="PF19878"/>
    </source>
</evidence>
<dbReference type="Pfam" id="PF19878">
    <property type="entry name" value="DUF6351"/>
    <property type="match status" value="1"/>
</dbReference>
<dbReference type="Proteomes" id="UP000399805">
    <property type="component" value="Unassembled WGS sequence"/>
</dbReference>
<evidence type="ECO:0000313" key="3">
    <source>
        <dbReference type="EMBL" id="VVJ22613.1"/>
    </source>
</evidence>
<proteinExistence type="predicted"/>
<accession>A0A6I8M4Q9</accession>
<evidence type="ECO:0000256" key="1">
    <source>
        <dbReference type="SAM" id="SignalP"/>
    </source>
</evidence>
<keyword evidence="1" id="KW-0732">Signal</keyword>
<dbReference type="RefSeq" id="WP_230862988.1">
    <property type="nucleotide sequence ID" value="NZ_CABVGP010000003.1"/>
</dbReference>
<keyword evidence="4" id="KW-1185">Reference proteome</keyword>
<feature type="signal peptide" evidence="1">
    <location>
        <begin position="1"/>
        <end position="31"/>
    </location>
</feature>
<feature type="domain" description="DUF6351" evidence="2">
    <location>
        <begin position="39"/>
        <end position="692"/>
    </location>
</feature>
<name>A0A6I8M4Q9_9PSEU</name>
<evidence type="ECO:0000313" key="4">
    <source>
        <dbReference type="Proteomes" id="UP000399805"/>
    </source>
</evidence>
<protein>
    <recommendedName>
        <fullName evidence="2">DUF6351 domain-containing protein</fullName>
    </recommendedName>
</protein>
<gene>
    <name evidence="3" type="ORF">AA23TX_07530</name>
</gene>